<organism evidence="1 2">
    <name type="scientific">Chryseobacterium gambrini</name>
    <dbReference type="NCBI Taxonomy" id="373672"/>
    <lineage>
        <taxon>Bacteria</taxon>
        <taxon>Pseudomonadati</taxon>
        <taxon>Bacteroidota</taxon>
        <taxon>Flavobacteriia</taxon>
        <taxon>Flavobacteriales</taxon>
        <taxon>Weeksellaceae</taxon>
        <taxon>Chryseobacterium group</taxon>
        <taxon>Chryseobacterium</taxon>
    </lineage>
</organism>
<evidence type="ECO:0000313" key="1">
    <source>
        <dbReference type="EMBL" id="BEV06496.1"/>
    </source>
</evidence>
<keyword evidence="2" id="KW-1185">Reference proteome</keyword>
<sequence>MDKYKLIVDLAVLEISKHEKVLSVENGIFKTDKNTNYGIDNLIYKSKDINEKAALNSIIKEHFNALFDSRNFSDNLDLKNFEKIRQYLSLRLYPKSYFEEYLNNRNCIYKIDLEDVYTVLMLDLPTAFTNVQREAFESWKKNELEVFSIAQENINKQNVEKVTQTVEFGGTNVQINFIGDETYAASYGLDLIHNSPDFVGNLGAVVAFPNKGIINVCKITTDHPLDFVKFIQGTKSLVKKFHDDHPYPVSTDFFWYYKGKFKKINVFENSDGKIDVTAPNELSDLLVKLK</sequence>
<dbReference type="Proteomes" id="UP001380186">
    <property type="component" value="Chromosome"/>
</dbReference>
<reference evidence="1 2" key="1">
    <citation type="journal article" date="2020" name="Microbes Environ.">
        <title>Synthetic bacterial community of duckweed: a simple and stable system to study plant-microbe interactions.</title>
        <authorList>
            <person name="Ishizawa H."/>
            <person name="Tada M."/>
            <person name="Kuroda M."/>
            <person name="Inoue D."/>
            <person name="Futamata H."/>
            <person name="Ike M."/>
        </authorList>
    </citation>
    <scope>NUCLEOTIDE SEQUENCE [LARGE SCALE GENOMIC DNA]</scope>
    <source>
        <strain evidence="1 2">DW100</strain>
    </source>
</reference>
<accession>A0ABM8KCF1</accession>
<name>A0ABM8KCF1_9FLAO</name>
<proteinExistence type="predicted"/>
<evidence type="ECO:0000313" key="2">
    <source>
        <dbReference type="Proteomes" id="UP001380186"/>
    </source>
</evidence>
<dbReference type="EMBL" id="AP029022">
    <property type="protein sequence ID" value="BEV06496.1"/>
    <property type="molecule type" value="Genomic_DNA"/>
</dbReference>
<dbReference type="RefSeq" id="WP_338613689.1">
    <property type="nucleotide sequence ID" value="NZ_AP029022.1"/>
</dbReference>
<protein>
    <submittedName>
        <fullName evidence="1">Uncharacterized protein</fullName>
    </submittedName>
</protein>
<gene>
    <name evidence="1" type="ORF">CRDW_38700</name>
</gene>